<name>A0AA88EGZ3_FICCA</name>
<reference evidence="3" key="1">
    <citation type="submission" date="2023-07" db="EMBL/GenBank/DDBJ databases">
        <title>draft genome sequence of fig (Ficus carica).</title>
        <authorList>
            <person name="Takahashi T."/>
            <person name="Nishimura K."/>
        </authorList>
    </citation>
    <scope>NUCLEOTIDE SEQUENCE</scope>
</reference>
<evidence type="ECO:0000313" key="3">
    <source>
        <dbReference type="EMBL" id="GMN73060.1"/>
    </source>
</evidence>
<dbReference type="EMBL" id="BTGU01016954">
    <property type="protein sequence ID" value="GMN73053.1"/>
    <property type="molecule type" value="Genomic_DNA"/>
</dbReference>
<proteinExistence type="predicted"/>
<dbReference type="EMBL" id="BTGU01016955">
    <property type="protein sequence ID" value="GMN73056.1"/>
    <property type="molecule type" value="Genomic_DNA"/>
</dbReference>
<evidence type="ECO:0000313" key="1">
    <source>
        <dbReference type="EMBL" id="GMN73053.1"/>
    </source>
</evidence>
<evidence type="ECO:0000313" key="5">
    <source>
        <dbReference type="Proteomes" id="UP001187192"/>
    </source>
</evidence>
<dbReference type="EMBL" id="BTGU01016956">
    <property type="protein sequence ID" value="GMN73060.1"/>
    <property type="molecule type" value="Genomic_DNA"/>
</dbReference>
<organism evidence="3 5">
    <name type="scientific">Ficus carica</name>
    <name type="common">Common fig</name>
    <dbReference type="NCBI Taxonomy" id="3494"/>
    <lineage>
        <taxon>Eukaryota</taxon>
        <taxon>Viridiplantae</taxon>
        <taxon>Streptophyta</taxon>
        <taxon>Embryophyta</taxon>
        <taxon>Tracheophyta</taxon>
        <taxon>Spermatophyta</taxon>
        <taxon>Magnoliopsida</taxon>
        <taxon>eudicotyledons</taxon>
        <taxon>Gunneridae</taxon>
        <taxon>Pentapetalae</taxon>
        <taxon>rosids</taxon>
        <taxon>fabids</taxon>
        <taxon>Rosales</taxon>
        <taxon>Moraceae</taxon>
        <taxon>Ficeae</taxon>
        <taxon>Ficus</taxon>
    </lineage>
</organism>
<keyword evidence="5" id="KW-1185">Reference proteome</keyword>
<dbReference type="Proteomes" id="UP001187192">
    <property type="component" value="Unassembled WGS sequence"/>
</dbReference>
<evidence type="ECO:0000313" key="4">
    <source>
        <dbReference type="EMBL" id="GMN73065.1"/>
    </source>
</evidence>
<protein>
    <submittedName>
        <fullName evidence="3">Uncharacterized protein</fullName>
    </submittedName>
</protein>
<dbReference type="EMBL" id="BTGU01016957">
    <property type="protein sequence ID" value="GMN73065.1"/>
    <property type="molecule type" value="Genomic_DNA"/>
</dbReference>
<dbReference type="AlphaFoldDB" id="A0AA88EGZ3"/>
<gene>
    <name evidence="1" type="ORF">TIFTF001_055311</name>
    <name evidence="2" type="ORF">TIFTF001_055312</name>
    <name evidence="3" type="ORF">TIFTF001_055313</name>
    <name evidence="4" type="ORF">TIFTF001_055314</name>
</gene>
<comment type="caution">
    <text evidence="3">The sequence shown here is derived from an EMBL/GenBank/DDBJ whole genome shotgun (WGS) entry which is preliminary data.</text>
</comment>
<accession>A0AA88EGZ3</accession>
<evidence type="ECO:0000313" key="2">
    <source>
        <dbReference type="EMBL" id="GMN73056.1"/>
    </source>
</evidence>
<sequence length="50" mass="5281">MLEIGGSTMISFILRDQIGGHCNLSSVASSIRAIPHGNKGYLLPRAAVMP</sequence>